<gene>
    <name evidence="1" type="ORF">DHETER_LOCUS10379</name>
</gene>
<proteinExistence type="predicted"/>
<name>A0ACA9NUF2_9GLOM</name>
<evidence type="ECO:0000313" key="1">
    <source>
        <dbReference type="EMBL" id="CAG8675403.1"/>
    </source>
</evidence>
<reference evidence="1" key="1">
    <citation type="submission" date="2021-06" db="EMBL/GenBank/DDBJ databases">
        <authorList>
            <person name="Kallberg Y."/>
            <person name="Tangrot J."/>
            <person name="Rosling A."/>
        </authorList>
    </citation>
    <scope>NUCLEOTIDE SEQUENCE</scope>
    <source>
        <strain evidence="1">IL203A</strain>
    </source>
</reference>
<accession>A0ACA9NUF2</accession>
<keyword evidence="2" id="KW-1185">Reference proteome</keyword>
<protein>
    <submittedName>
        <fullName evidence="1">16929_t:CDS:1</fullName>
    </submittedName>
</protein>
<feature type="non-terminal residue" evidence="1">
    <location>
        <position position="69"/>
    </location>
</feature>
<evidence type="ECO:0000313" key="2">
    <source>
        <dbReference type="Proteomes" id="UP000789702"/>
    </source>
</evidence>
<comment type="caution">
    <text evidence="1">The sequence shown here is derived from an EMBL/GenBank/DDBJ whole genome shotgun (WGS) entry which is preliminary data.</text>
</comment>
<dbReference type="EMBL" id="CAJVPU010020181">
    <property type="protein sequence ID" value="CAG8675403.1"/>
    <property type="molecule type" value="Genomic_DNA"/>
</dbReference>
<organism evidence="1 2">
    <name type="scientific">Dentiscutata heterogama</name>
    <dbReference type="NCBI Taxonomy" id="1316150"/>
    <lineage>
        <taxon>Eukaryota</taxon>
        <taxon>Fungi</taxon>
        <taxon>Fungi incertae sedis</taxon>
        <taxon>Mucoromycota</taxon>
        <taxon>Glomeromycotina</taxon>
        <taxon>Glomeromycetes</taxon>
        <taxon>Diversisporales</taxon>
        <taxon>Gigasporaceae</taxon>
        <taxon>Dentiscutata</taxon>
    </lineage>
</organism>
<dbReference type="Proteomes" id="UP000789702">
    <property type="component" value="Unassembled WGS sequence"/>
</dbReference>
<sequence length="69" mass="7930">MEEIPPSTAQGFLLLYINIDQTEELLAHSKRNVVCAKKEVILSYYHFGKADAEKLKELLKILILLRMAQ</sequence>